<dbReference type="GO" id="GO:0005829">
    <property type="term" value="C:cytosol"/>
    <property type="evidence" value="ECO:0007669"/>
    <property type="project" value="TreeGrafter"/>
</dbReference>
<evidence type="ECO:0000259" key="3">
    <source>
        <dbReference type="Pfam" id="PF04321"/>
    </source>
</evidence>
<dbReference type="InterPro" id="IPR036291">
    <property type="entry name" value="NAD(P)-bd_dom_sf"/>
</dbReference>
<dbReference type="Pfam" id="PF00232">
    <property type="entry name" value="Glyco_hydro_1"/>
    <property type="match status" value="1"/>
</dbReference>
<dbReference type="Gene3D" id="3.20.20.80">
    <property type="entry name" value="Glycosidases"/>
    <property type="match status" value="1"/>
</dbReference>
<keyword evidence="2" id="KW-0521">NADP</keyword>
<sequence length="746" mass="83384">MTSIFDSKLKTQLPLEVWGGVECTVNRVGEEYFDQIERNGHGTRLEDLELFAQLGIQAIRYPLLWERIAPNGLENADWSWADVRLGRLRELGICPIVGLVHHGSGPRYTSLVDPAFPEKLAEFARAVAERYPWVKYYTPINEPLTTARFSGLYGHWYPHGRDDLTFGRALLSECRGVCLAMQAIREVNPGAELVQTEDLGKIYSTPKLTYQAEFENERRWLTFDLLCGRISPNHPIWGYLRNCGISESELEEFCQNPCPPDLIGINHYLTSDRFLDENLENYPSWTHGGNGRDEYADIEAVRVCAEGAAGPRSLLQEAWERYQIPLAVTEVHLHCTREEQLRWLCEVWNAAQELRSQGVDVRAVTAWALLGTYDWNSLLTRWVGHYESGVFDLRSPQPRATAIAKIIRDLATGRNPDHPLLDIPGWWHRPERLVYPAVSCGLDKRSIRESESILSPAPLLPCSSASHRPLAIIGATGTLGKAFARLCEVRGIPYRLLTRQEMDIAHPVTVDAVLTELQPWAVINAAGYVRVDDAEREPGNCLRVNTVGAEILATVCAQHNNLPFVTFSSDLVFNGAVTQPYVETDAISPLSVYGCSKALAEKRVLQACPTSLIIRTSAFFSPWDDYNFVSIALRELSAGEEFLAAQDTIISPTYVPDLVHASLDLLIDGETGLWHSANKCEISWANLARLAAKQAGVSIKRLIALPTRHLNLVAPRPTYSVLGSSRGELMPGLESAISRYCEECQI</sequence>
<comment type="caution">
    <text evidence="4">The sequence shown here is derived from an EMBL/GenBank/DDBJ whole genome shotgun (WGS) entry which is preliminary data.</text>
</comment>
<dbReference type="Pfam" id="PF04321">
    <property type="entry name" value="RmlD_sub_bind"/>
    <property type="match status" value="1"/>
</dbReference>
<comment type="function">
    <text evidence="2">Catalyzes the reduction of dTDP-6-deoxy-L-lyxo-4-hexulose to yield dTDP-L-rhamnose.</text>
</comment>
<name>A0A926WN47_9NOST</name>
<dbReference type="InterPro" id="IPR029903">
    <property type="entry name" value="RmlD-like-bd"/>
</dbReference>
<dbReference type="CDD" id="cd05254">
    <property type="entry name" value="dTDP_HR_like_SDR_e"/>
    <property type="match status" value="1"/>
</dbReference>
<gene>
    <name evidence="4" type="ORF">H6G06_25905</name>
</gene>
<dbReference type="Proteomes" id="UP000662185">
    <property type="component" value="Unassembled WGS sequence"/>
</dbReference>
<comment type="pathway">
    <text evidence="2">Carbohydrate biosynthesis; dTDP-L-rhamnose biosynthesis.</text>
</comment>
<dbReference type="PANTHER" id="PTHR10491:SF4">
    <property type="entry name" value="METHIONINE ADENOSYLTRANSFERASE 2 SUBUNIT BETA"/>
    <property type="match status" value="1"/>
</dbReference>
<proteinExistence type="inferred from homology"/>
<dbReference type="SUPFAM" id="SSF51445">
    <property type="entry name" value="(Trans)glycosidases"/>
    <property type="match status" value="1"/>
</dbReference>
<dbReference type="Gene3D" id="3.90.25.10">
    <property type="entry name" value="UDP-galactose 4-epimerase, domain 1"/>
    <property type="match status" value="1"/>
</dbReference>
<dbReference type="GO" id="GO:0008831">
    <property type="term" value="F:dTDP-4-dehydrorhamnose reductase activity"/>
    <property type="evidence" value="ECO:0007669"/>
    <property type="project" value="UniProtKB-EC"/>
</dbReference>
<dbReference type="PANTHER" id="PTHR10491">
    <property type="entry name" value="DTDP-4-DEHYDRORHAMNOSE REDUCTASE"/>
    <property type="match status" value="1"/>
</dbReference>
<keyword evidence="2" id="KW-0560">Oxidoreductase</keyword>
<evidence type="ECO:0000256" key="2">
    <source>
        <dbReference type="RuleBase" id="RU364082"/>
    </source>
</evidence>
<dbReference type="EC" id="1.1.1.133" evidence="2"/>
<accession>A0A926WN47</accession>
<dbReference type="EMBL" id="JACJQU010000031">
    <property type="protein sequence ID" value="MBD2296819.1"/>
    <property type="molecule type" value="Genomic_DNA"/>
</dbReference>
<dbReference type="GO" id="GO:0019305">
    <property type="term" value="P:dTDP-rhamnose biosynthetic process"/>
    <property type="evidence" value="ECO:0007669"/>
    <property type="project" value="TreeGrafter"/>
</dbReference>
<dbReference type="AlphaFoldDB" id="A0A926WN47"/>
<evidence type="ECO:0000313" key="5">
    <source>
        <dbReference type="Proteomes" id="UP000662185"/>
    </source>
</evidence>
<organism evidence="4 5">
    <name type="scientific">Anabaena sphaerica FACHB-251</name>
    <dbReference type="NCBI Taxonomy" id="2692883"/>
    <lineage>
        <taxon>Bacteria</taxon>
        <taxon>Bacillati</taxon>
        <taxon>Cyanobacteriota</taxon>
        <taxon>Cyanophyceae</taxon>
        <taxon>Nostocales</taxon>
        <taxon>Nostocaceae</taxon>
        <taxon>Anabaena</taxon>
    </lineage>
</organism>
<protein>
    <recommendedName>
        <fullName evidence="2">dTDP-4-dehydrorhamnose reductase</fullName>
        <ecNumber evidence="2">1.1.1.133</ecNumber>
    </recommendedName>
</protein>
<dbReference type="InterPro" id="IPR017853">
    <property type="entry name" value="GH"/>
</dbReference>
<reference evidence="5" key="1">
    <citation type="journal article" date="2020" name="ISME J.">
        <title>Comparative genomics reveals insights into cyanobacterial evolution and habitat adaptation.</title>
        <authorList>
            <person name="Chen M.Y."/>
            <person name="Teng W.K."/>
            <person name="Zhao L."/>
            <person name="Hu C.X."/>
            <person name="Zhou Y.K."/>
            <person name="Han B.P."/>
            <person name="Song L.R."/>
            <person name="Shu W.S."/>
        </authorList>
    </citation>
    <scope>NUCLEOTIDE SEQUENCE [LARGE SCALE GENOMIC DNA]</scope>
    <source>
        <strain evidence="5">FACHB-251</strain>
    </source>
</reference>
<dbReference type="InterPro" id="IPR001360">
    <property type="entry name" value="Glyco_hydro_1"/>
</dbReference>
<dbReference type="InterPro" id="IPR005913">
    <property type="entry name" value="dTDP_dehydrorham_reduct"/>
</dbReference>
<evidence type="ECO:0000313" key="4">
    <source>
        <dbReference type="EMBL" id="MBD2296819.1"/>
    </source>
</evidence>
<evidence type="ECO:0000256" key="1">
    <source>
        <dbReference type="ARBA" id="ARBA00010944"/>
    </source>
</evidence>
<dbReference type="GO" id="GO:0005975">
    <property type="term" value="P:carbohydrate metabolic process"/>
    <property type="evidence" value="ECO:0007669"/>
    <property type="project" value="InterPro"/>
</dbReference>
<dbReference type="GO" id="GO:0004553">
    <property type="term" value="F:hydrolase activity, hydrolyzing O-glycosyl compounds"/>
    <property type="evidence" value="ECO:0007669"/>
    <property type="project" value="InterPro"/>
</dbReference>
<comment type="similarity">
    <text evidence="1 2">Belongs to the dTDP-4-dehydrorhamnose reductase family.</text>
</comment>
<dbReference type="Gene3D" id="3.40.50.720">
    <property type="entry name" value="NAD(P)-binding Rossmann-like Domain"/>
    <property type="match status" value="1"/>
</dbReference>
<dbReference type="SUPFAM" id="SSF51735">
    <property type="entry name" value="NAD(P)-binding Rossmann-fold domains"/>
    <property type="match status" value="1"/>
</dbReference>
<dbReference type="RefSeq" id="WP_190564937.1">
    <property type="nucleotide sequence ID" value="NZ_JACJQU010000031.1"/>
</dbReference>
<feature type="domain" description="RmlD-like substrate binding" evidence="3">
    <location>
        <begin position="471"/>
        <end position="727"/>
    </location>
</feature>
<keyword evidence="5" id="KW-1185">Reference proteome</keyword>